<evidence type="ECO:0000313" key="2">
    <source>
        <dbReference type="Proteomes" id="UP000075714"/>
    </source>
</evidence>
<comment type="caution">
    <text evidence="1">The sequence shown here is derived from an EMBL/GenBank/DDBJ whole genome shotgun (WGS) entry which is preliminary data.</text>
</comment>
<evidence type="ECO:0000313" key="1">
    <source>
        <dbReference type="EMBL" id="KXZ55234.1"/>
    </source>
</evidence>
<name>A0A150GZM6_GONPE</name>
<dbReference type="Proteomes" id="UP000075714">
    <property type="component" value="Unassembled WGS sequence"/>
</dbReference>
<protein>
    <submittedName>
        <fullName evidence="1">Uncharacterized protein</fullName>
    </submittedName>
</protein>
<organism evidence="1 2">
    <name type="scientific">Gonium pectorale</name>
    <name type="common">Green alga</name>
    <dbReference type="NCBI Taxonomy" id="33097"/>
    <lineage>
        <taxon>Eukaryota</taxon>
        <taxon>Viridiplantae</taxon>
        <taxon>Chlorophyta</taxon>
        <taxon>core chlorophytes</taxon>
        <taxon>Chlorophyceae</taxon>
        <taxon>CS clade</taxon>
        <taxon>Chlamydomonadales</taxon>
        <taxon>Volvocaceae</taxon>
        <taxon>Gonium</taxon>
    </lineage>
</organism>
<sequence>MGTVAASVGGIILAAAKIRADIQKERSARELALQEEHSARELALQEERRARELALQEERSARELADKELEVVRERQRREDAERFLAYALHADWEKLREEMAK</sequence>
<proteinExistence type="predicted"/>
<accession>A0A150GZM6</accession>
<reference evidence="2" key="1">
    <citation type="journal article" date="2016" name="Nat. Commun.">
        <title>The Gonium pectorale genome demonstrates co-option of cell cycle regulation during the evolution of multicellularity.</title>
        <authorList>
            <person name="Hanschen E.R."/>
            <person name="Marriage T.N."/>
            <person name="Ferris P.J."/>
            <person name="Hamaji T."/>
            <person name="Toyoda A."/>
            <person name="Fujiyama A."/>
            <person name="Neme R."/>
            <person name="Noguchi H."/>
            <person name="Minakuchi Y."/>
            <person name="Suzuki M."/>
            <person name="Kawai-Toyooka H."/>
            <person name="Smith D.R."/>
            <person name="Sparks H."/>
            <person name="Anderson J."/>
            <person name="Bakaric R."/>
            <person name="Luria V."/>
            <person name="Karger A."/>
            <person name="Kirschner M.W."/>
            <person name="Durand P.M."/>
            <person name="Michod R.E."/>
            <person name="Nozaki H."/>
            <person name="Olson B.J."/>
        </authorList>
    </citation>
    <scope>NUCLEOTIDE SEQUENCE [LARGE SCALE GENOMIC DNA]</scope>
    <source>
        <strain evidence="2">NIES-2863</strain>
    </source>
</reference>
<gene>
    <name evidence="1" type="ORF">GPECTOR_3g375</name>
</gene>
<keyword evidence="2" id="KW-1185">Reference proteome</keyword>
<dbReference type="EMBL" id="LSYV01000004">
    <property type="protein sequence ID" value="KXZ55234.1"/>
    <property type="molecule type" value="Genomic_DNA"/>
</dbReference>
<dbReference type="AlphaFoldDB" id="A0A150GZM6"/>